<dbReference type="InterPro" id="IPR041347">
    <property type="entry name" value="MftR_C"/>
</dbReference>
<dbReference type="PROSITE" id="PS50977">
    <property type="entry name" value="HTH_TETR_2"/>
    <property type="match status" value="1"/>
</dbReference>
<dbReference type="PANTHER" id="PTHR30055:SF234">
    <property type="entry name" value="HTH-TYPE TRANSCRIPTIONAL REGULATOR BETI"/>
    <property type="match status" value="1"/>
</dbReference>
<dbReference type="GO" id="GO:0000976">
    <property type="term" value="F:transcription cis-regulatory region binding"/>
    <property type="evidence" value="ECO:0007669"/>
    <property type="project" value="TreeGrafter"/>
</dbReference>
<protein>
    <recommendedName>
        <fullName evidence="5">HTH tetR-type domain-containing protein</fullName>
    </recommendedName>
</protein>
<dbReference type="RefSeq" id="WP_229749421.1">
    <property type="nucleotide sequence ID" value="NZ_BMHI01000001.1"/>
</dbReference>
<evidence type="ECO:0000256" key="1">
    <source>
        <dbReference type="ARBA" id="ARBA00023015"/>
    </source>
</evidence>
<evidence type="ECO:0000256" key="3">
    <source>
        <dbReference type="ARBA" id="ARBA00023163"/>
    </source>
</evidence>
<dbReference type="InterPro" id="IPR009057">
    <property type="entry name" value="Homeodomain-like_sf"/>
</dbReference>
<dbReference type="SUPFAM" id="SSF46689">
    <property type="entry name" value="Homeodomain-like"/>
    <property type="match status" value="1"/>
</dbReference>
<evidence type="ECO:0000259" key="5">
    <source>
        <dbReference type="PROSITE" id="PS50977"/>
    </source>
</evidence>
<gene>
    <name evidence="6" type="ORF">GCM10011492_06840</name>
</gene>
<evidence type="ECO:0000313" key="7">
    <source>
        <dbReference type="Proteomes" id="UP000636793"/>
    </source>
</evidence>
<dbReference type="PRINTS" id="PR00455">
    <property type="entry name" value="HTHTETR"/>
</dbReference>
<sequence length="214" mass="23731">MPPVDSPTPGLRERKKARTRQTLRKEAFRLFREHGYAQTTVEQIAAAADVSPSTFFRYFPSKEELVIADDFDPIIIENFRAQPVGASITDALRAAIASVASTMSKEEWSFENERMELMRSEPQLQGAMRRESERSIELIAGLVAERCDLDKEDLRVRAIAGALVGGFQALGEPPNVVVHDFDLIGFLGAGMPLDGPAVLPRSRQKSSSRTRRTG</sequence>
<feature type="DNA-binding region" description="H-T-H motif" evidence="4">
    <location>
        <begin position="40"/>
        <end position="59"/>
    </location>
</feature>
<organism evidence="6 7">
    <name type="scientific">Flexivirga endophytica</name>
    <dbReference type="NCBI Taxonomy" id="1849103"/>
    <lineage>
        <taxon>Bacteria</taxon>
        <taxon>Bacillati</taxon>
        <taxon>Actinomycetota</taxon>
        <taxon>Actinomycetes</taxon>
        <taxon>Micrococcales</taxon>
        <taxon>Dermacoccaceae</taxon>
        <taxon>Flexivirga</taxon>
    </lineage>
</organism>
<reference evidence="6" key="1">
    <citation type="journal article" date="2014" name="Int. J. Syst. Evol. Microbiol.">
        <title>Complete genome sequence of Corynebacterium casei LMG S-19264T (=DSM 44701T), isolated from a smear-ripened cheese.</title>
        <authorList>
            <consortium name="US DOE Joint Genome Institute (JGI-PGF)"/>
            <person name="Walter F."/>
            <person name="Albersmeier A."/>
            <person name="Kalinowski J."/>
            <person name="Ruckert C."/>
        </authorList>
    </citation>
    <scope>NUCLEOTIDE SEQUENCE</scope>
    <source>
        <strain evidence="6">CGMCC 1.15085</strain>
    </source>
</reference>
<keyword evidence="1" id="KW-0805">Transcription regulation</keyword>
<evidence type="ECO:0000256" key="2">
    <source>
        <dbReference type="ARBA" id="ARBA00023125"/>
    </source>
</evidence>
<dbReference type="EMBL" id="BMHI01000001">
    <property type="protein sequence ID" value="GGB19617.1"/>
    <property type="molecule type" value="Genomic_DNA"/>
</dbReference>
<keyword evidence="7" id="KW-1185">Reference proteome</keyword>
<dbReference type="GO" id="GO:0003700">
    <property type="term" value="F:DNA-binding transcription factor activity"/>
    <property type="evidence" value="ECO:0007669"/>
    <property type="project" value="TreeGrafter"/>
</dbReference>
<dbReference type="Pfam" id="PF00440">
    <property type="entry name" value="TetR_N"/>
    <property type="match status" value="1"/>
</dbReference>
<dbReference type="Proteomes" id="UP000636793">
    <property type="component" value="Unassembled WGS sequence"/>
</dbReference>
<dbReference type="PANTHER" id="PTHR30055">
    <property type="entry name" value="HTH-TYPE TRANSCRIPTIONAL REGULATOR RUTR"/>
    <property type="match status" value="1"/>
</dbReference>
<accession>A0A916SV95</accession>
<evidence type="ECO:0000313" key="6">
    <source>
        <dbReference type="EMBL" id="GGB19617.1"/>
    </source>
</evidence>
<feature type="domain" description="HTH tetR-type" evidence="5">
    <location>
        <begin position="17"/>
        <end position="77"/>
    </location>
</feature>
<keyword evidence="3" id="KW-0804">Transcription</keyword>
<dbReference type="InterPro" id="IPR050109">
    <property type="entry name" value="HTH-type_TetR-like_transc_reg"/>
</dbReference>
<name>A0A916SV95_9MICO</name>
<dbReference type="AlphaFoldDB" id="A0A916SV95"/>
<dbReference type="Pfam" id="PF17754">
    <property type="entry name" value="TetR_C_14"/>
    <property type="match status" value="1"/>
</dbReference>
<keyword evidence="2 4" id="KW-0238">DNA-binding</keyword>
<dbReference type="InterPro" id="IPR001647">
    <property type="entry name" value="HTH_TetR"/>
</dbReference>
<dbReference type="Gene3D" id="1.10.10.60">
    <property type="entry name" value="Homeodomain-like"/>
    <property type="match status" value="1"/>
</dbReference>
<comment type="caution">
    <text evidence="6">The sequence shown here is derived from an EMBL/GenBank/DDBJ whole genome shotgun (WGS) entry which is preliminary data.</text>
</comment>
<dbReference type="Gene3D" id="1.10.357.10">
    <property type="entry name" value="Tetracycline Repressor, domain 2"/>
    <property type="match status" value="1"/>
</dbReference>
<reference evidence="6" key="2">
    <citation type="submission" date="2020-09" db="EMBL/GenBank/DDBJ databases">
        <authorList>
            <person name="Sun Q."/>
            <person name="Zhou Y."/>
        </authorList>
    </citation>
    <scope>NUCLEOTIDE SEQUENCE</scope>
    <source>
        <strain evidence="6">CGMCC 1.15085</strain>
    </source>
</reference>
<proteinExistence type="predicted"/>
<evidence type="ECO:0000256" key="4">
    <source>
        <dbReference type="PROSITE-ProRule" id="PRU00335"/>
    </source>
</evidence>